<dbReference type="InterPro" id="IPR050815">
    <property type="entry name" value="TF_fung"/>
</dbReference>
<feature type="region of interest" description="Disordered" evidence="6">
    <location>
        <begin position="75"/>
        <end position="97"/>
    </location>
</feature>
<keyword evidence="5" id="KW-0539">Nucleus</keyword>
<dbReference type="OrthoDB" id="5600212at2759"/>
<dbReference type="Proteomes" id="UP000613580">
    <property type="component" value="Unassembled WGS sequence"/>
</dbReference>
<proteinExistence type="predicted"/>
<feature type="compositionally biased region" description="Pro residues" evidence="6">
    <location>
        <begin position="84"/>
        <end position="96"/>
    </location>
</feature>
<accession>A0A8H6VQW6</accession>
<reference evidence="7" key="1">
    <citation type="submission" date="2020-05" db="EMBL/GenBank/DDBJ databases">
        <title>Mycena genomes resolve the evolution of fungal bioluminescence.</title>
        <authorList>
            <person name="Tsai I.J."/>
        </authorList>
    </citation>
    <scope>NUCLEOTIDE SEQUENCE</scope>
    <source>
        <strain evidence="7">110903Hualien_Pintung</strain>
    </source>
</reference>
<dbReference type="PANTHER" id="PTHR47338:SF29">
    <property type="entry name" value="ZN(2)-C6 FUNGAL-TYPE DOMAIN-CONTAINING PROTEIN"/>
    <property type="match status" value="1"/>
</dbReference>
<evidence type="ECO:0000256" key="6">
    <source>
        <dbReference type="SAM" id="MobiDB-lite"/>
    </source>
</evidence>
<comment type="subcellular location">
    <subcellularLocation>
        <location evidence="1">Nucleus</location>
    </subcellularLocation>
</comment>
<name>A0A8H6VQW6_MYCCL</name>
<keyword evidence="4" id="KW-0804">Transcription</keyword>
<dbReference type="EMBL" id="JACAZE010000026">
    <property type="protein sequence ID" value="KAF7290384.1"/>
    <property type="molecule type" value="Genomic_DNA"/>
</dbReference>
<evidence type="ECO:0000256" key="4">
    <source>
        <dbReference type="ARBA" id="ARBA00023163"/>
    </source>
</evidence>
<feature type="region of interest" description="Disordered" evidence="6">
    <location>
        <begin position="1"/>
        <end position="28"/>
    </location>
</feature>
<dbReference type="PANTHER" id="PTHR47338">
    <property type="entry name" value="ZN(II)2CYS6 TRANSCRIPTION FACTOR (EUROFUNG)-RELATED"/>
    <property type="match status" value="1"/>
</dbReference>
<evidence type="ECO:0000256" key="2">
    <source>
        <dbReference type="ARBA" id="ARBA00022723"/>
    </source>
</evidence>
<evidence type="ECO:0000313" key="8">
    <source>
        <dbReference type="Proteomes" id="UP000613580"/>
    </source>
</evidence>
<evidence type="ECO:0000256" key="5">
    <source>
        <dbReference type="ARBA" id="ARBA00023242"/>
    </source>
</evidence>
<evidence type="ECO:0008006" key="9">
    <source>
        <dbReference type="Google" id="ProtNLM"/>
    </source>
</evidence>
<organism evidence="7 8">
    <name type="scientific">Mycena chlorophos</name>
    <name type="common">Agaric fungus</name>
    <name type="synonym">Agaricus chlorophos</name>
    <dbReference type="NCBI Taxonomy" id="658473"/>
    <lineage>
        <taxon>Eukaryota</taxon>
        <taxon>Fungi</taxon>
        <taxon>Dikarya</taxon>
        <taxon>Basidiomycota</taxon>
        <taxon>Agaricomycotina</taxon>
        <taxon>Agaricomycetes</taxon>
        <taxon>Agaricomycetidae</taxon>
        <taxon>Agaricales</taxon>
        <taxon>Marasmiineae</taxon>
        <taxon>Mycenaceae</taxon>
        <taxon>Mycena</taxon>
    </lineage>
</organism>
<dbReference type="CDD" id="cd12148">
    <property type="entry name" value="fungal_TF_MHR"/>
    <property type="match status" value="1"/>
</dbReference>
<dbReference type="GO" id="GO:0008270">
    <property type="term" value="F:zinc ion binding"/>
    <property type="evidence" value="ECO:0007669"/>
    <property type="project" value="InterPro"/>
</dbReference>
<evidence type="ECO:0000256" key="3">
    <source>
        <dbReference type="ARBA" id="ARBA00023015"/>
    </source>
</evidence>
<dbReference type="AlphaFoldDB" id="A0A8H6VQW6"/>
<keyword evidence="8" id="KW-1185">Reference proteome</keyword>
<keyword evidence="3" id="KW-0805">Transcription regulation</keyword>
<keyword evidence="2" id="KW-0479">Metal-binding</keyword>
<dbReference type="GO" id="GO:0000981">
    <property type="term" value="F:DNA-binding transcription factor activity, RNA polymerase II-specific"/>
    <property type="evidence" value="ECO:0007669"/>
    <property type="project" value="InterPro"/>
</dbReference>
<dbReference type="CDD" id="cd00067">
    <property type="entry name" value="GAL4"/>
    <property type="match status" value="1"/>
</dbReference>
<evidence type="ECO:0000256" key="1">
    <source>
        <dbReference type="ARBA" id="ARBA00004123"/>
    </source>
</evidence>
<sequence>MNPLDGVASMAQSGSTGGGHHLHRGGACSNCRHRKLRCDGPCTYEPETSAPANQSSLDMRRTINRLRLRIEELEHSSEQLSPHSAPPGPPAAPIPEPSESVRTIMINAFLNRFAGTPYFFLSAQHFAQAAHHPAGHPERPSEVLLSSVFLWASALHHQDQDRNSDIDHYLLATLERLPAAVNHASEPNLGRSQTRFLLETIQAEILLSFYYLREALPVQGRYHASAAASLSVSAGFNRLGRQQAAVTNPSFLFGPSAGPPGAGSDGASRAAFWATVIINNVWAAAHGGPAVILPYDIETPWPGGQQSGATIQRFLNGEDSDGHSLMALIAKASTLVERVTAVTSAAPGGRLEGATYNTLHQRLQTFQAALPRPSPADANTQTLHLLTDLAVVRLQLPHVDTPGLGARQRAFVAAGRIARLVQEIAASGEAIVDPILGASAFDYLSQ</sequence>
<dbReference type="GO" id="GO:0005634">
    <property type="term" value="C:nucleus"/>
    <property type="evidence" value="ECO:0007669"/>
    <property type="project" value="UniProtKB-SubCell"/>
</dbReference>
<protein>
    <recommendedName>
        <fullName evidence="9">Zn(2)-C6 fungal-type domain-containing protein</fullName>
    </recommendedName>
</protein>
<comment type="caution">
    <text evidence="7">The sequence shown here is derived from an EMBL/GenBank/DDBJ whole genome shotgun (WGS) entry which is preliminary data.</text>
</comment>
<gene>
    <name evidence="7" type="ORF">HMN09_01296400</name>
</gene>
<dbReference type="InterPro" id="IPR001138">
    <property type="entry name" value="Zn2Cys6_DnaBD"/>
</dbReference>
<evidence type="ECO:0000313" key="7">
    <source>
        <dbReference type="EMBL" id="KAF7290384.1"/>
    </source>
</evidence>